<dbReference type="VEuPathDB" id="PlasmoDB:PfSN01_030031500"/>
<feature type="region of interest" description="Disordered" evidence="1">
    <location>
        <begin position="648"/>
        <end position="694"/>
    </location>
</feature>
<dbReference type="VEuPathDB" id="PlasmoDB:PfKE01_090005300"/>
<feature type="region of interest" description="Disordered" evidence="1">
    <location>
        <begin position="548"/>
        <end position="623"/>
    </location>
</feature>
<dbReference type="VEuPathDB" id="PlasmoDB:PfGN01_090005700"/>
<dbReference type="VEuPathDB" id="PlasmoDB:PfIT_070005800"/>
<dbReference type="VEuPathDB" id="PlasmoDB:PfGB4_000016100"/>
<feature type="domain" description="Duffy-antigen binding" evidence="4">
    <location>
        <begin position="1"/>
        <end position="109"/>
    </location>
</feature>
<dbReference type="InterPro" id="IPR054595">
    <property type="entry name" value="DBL_C"/>
</dbReference>
<dbReference type="InterPro" id="IPR041480">
    <property type="entry name" value="CIDR1_gamma"/>
</dbReference>
<dbReference type="InterPro" id="IPR004258">
    <property type="entry name" value="DBL"/>
</dbReference>
<proteinExistence type="predicted"/>
<keyword evidence="2" id="KW-0812">Transmembrane</keyword>
<dbReference type="Pfam" id="PF05424">
    <property type="entry name" value="Duffy_binding"/>
    <property type="match status" value="2"/>
</dbReference>
<organism evidence="7">
    <name type="scientific">Plasmodium falciparum</name>
    <name type="common">malaria parasite P. falciparum</name>
    <dbReference type="NCBI Taxonomy" id="5833"/>
    <lineage>
        <taxon>Eukaryota</taxon>
        <taxon>Sar</taxon>
        <taxon>Alveolata</taxon>
        <taxon>Apicomplexa</taxon>
        <taxon>Aconoidasida</taxon>
        <taxon>Haemosporida</taxon>
        <taxon>Plasmodiidae</taxon>
        <taxon>Plasmodium</taxon>
        <taxon>Plasmodium (Laverania)</taxon>
    </lineage>
</organism>
<feature type="domain" description="Duffy-antigen binding" evidence="4">
    <location>
        <begin position="689"/>
        <end position="991"/>
    </location>
</feature>
<dbReference type="VEuPathDB" id="PlasmoDB:Pf7G8-2_000248200"/>
<dbReference type="VEuPathDB" id="PlasmoDB:PfTG01_120045600"/>
<dbReference type="Gene3D" id="1.20.1310.20">
    <property type="entry name" value="Duffy-antigen binding domain"/>
    <property type="match status" value="2"/>
</dbReference>
<dbReference type="VEuPathDB" id="PlasmoDB:PfNF135_100005100"/>
<dbReference type="GO" id="GO:0046789">
    <property type="term" value="F:host cell surface receptor binding"/>
    <property type="evidence" value="ECO:0007669"/>
    <property type="project" value="InterPro"/>
</dbReference>
<accession>A0A191VZ05</accession>
<dbReference type="InterPro" id="IPR008602">
    <property type="entry name" value="Duffy-antigen-binding"/>
</dbReference>
<dbReference type="FunFam" id="1.20.58.830:FF:000001">
    <property type="entry name" value="Erythrocyte membrane protein 1, PfEMP1"/>
    <property type="match status" value="1"/>
</dbReference>
<feature type="compositionally biased region" description="Low complexity" evidence="1">
    <location>
        <begin position="722"/>
        <end position="747"/>
    </location>
</feature>
<dbReference type="SUPFAM" id="SSF140924">
    <property type="entry name" value="Duffy binding domain-like"/>
    <property type="match status" value="4"/>
</dbReference>
<feature type="region of interest" description="Disordered" evidence="1">
    <location>
        <begin position="707"/>
        <end position="770"/>
    </location>
</feature>
<feature type="compositionally biased region" description="Basic and acidic residues" evidence="1">
    <location>
        <begin position="597"/>
        <end position="612"/>
    </location>
</feature>
<evidence type="ECO:0000259" key="5">
    <source>
        <dbReference type="Pfam" id="PF18562"/>
    </source>
</evidence>
<evidence type="ECO:0000256" key="2">
    <source>
        <dbReference type="SAM" id="Phobius"/>
    </source>
</evidence>
<dbReference type="Gene3D" id="1.20.58.830">
    <property type="match status" value="2"/>
</dbReference>
<feature type="domain" description="Duffy-binding-like" evidence="3">
    <location>
        <begin position="1249"/>
        <end position="1385"/>
    </location>
</feature>
<dbReference type="FunFam" id="1.20.58.830:FF:000003">
    <property type="entry name" value="Erythrocyte membrane protein 1, PfEMP1"/>
    <property type="match status" value="1"/>
</dbReference>
<reference evidence="7" key="1">
    <citation type="journal article" date="2016" name="EMBO Mol. Med.">
        <title>Plasmodium falciparum var genes expressed in children with severe malaria encode CIDRalpha1 domains.</title>
        <authorList>
            <person name="Jespersen J.S."/>
            <person name="Wang C.W."/>
            <person name="Mkumbaye S.I."/>
            <person name="Minja D.T."/>
            <person name="Petersen B."/>
            <person name="Turner L."/>
            <person name="Petersen J.E."/>
            <person name="Lusingu J.P."/>
            <person name="Theander T.G."/>
            <person name="Lavstsen T."/>
        </authorList>
    </citation>
    <scope>NUCLEOTIDE SEQUENCE</scope>
    <source>
        <strain evidence="7">1678-4</strain>
    </source>
</reference>
<dbReference type="InterPro" id="IPR042202">
    <property type="entry name" value="Duffy-ag-bd_sf"/>
</dbReference>
<feature type="compositionally biased region" description="Basic and acidic residues" evidence="1">
    <location>
        <begin position="1429"/>
        <end position="1452"/>
    </location>
</feature>
<dbReference type="Pfam" id="PF22672">
    <property type="entry name" value="DBL_C"/>
    <property type="match status" value="2"/>
</dbReference>
<dbReference type="Pfam" id="PF18562">
    <property type="entry name" value="CIDR1_gamma"/>
    <property type="match status" value="1"/>
</dbReference>
<feature type="compositionally biased region" description="Acidic residues" evidence="1">
    <location>
        <begin position="1401"/>
        <end position="1415"/>
    </location>
</feature>
<dbReference type="GO" id="GO:0016020">
    <property type="term" value="C:membrane"/>
    <property type="evidence" value="ECO:0007669"/>
    <property type="project" value="InterPro"/>
</dbReference>
<name>A0A191VZ05_PLAFA</name>
<gene>
    <name evidence="7" type="primary">var</name>
</gene>
<feature type="domain" description="Duffy-binding-like" evidence="3">
    <location>
        <begin position="403"/>
        <end position="547"/>
    </location>
</feature>
<evidence type="ECO:0000259" key="4">
    <source>
        <dbReference type="Pfam" id="PF05424"/>
    </source>
</evidence>
<dbReference type="EMBL" id="KX154823">
    <property type="protein sequence ID" value="ANJ20943.1"/>
    <property type="molecule type" value="Genomic_DNA"/>
</dbReference>
<dbReference type="Gene3D" id="1.20.58.1930">
    <property type="match status" value="2"/>
</dbReference>
<feature type="domain" description="Duffy-binding-like" evidence="6">
    <location>
        <begin position="113"/>
        <end position="267"/>
    </location>
</feature>
<protein>
    <submittedName>
        <fullName evidence="7">Erythrocyte membrane protein 1</fullName>
    </submittedName>
</protein>
<feature type="region of interest" description="Disordered" evidence="1">
    <location>
        <begin position="1381"/>
        <end position="1498"/>
    </location>
</feature>
<feature type="domain" description="Duffy-binding-like" evidence="6">
    <location>
        <begin position="1001"/>
        <end position="1143"/>
    </location>
</feature>
<dbReference type="Pfam" id="PF03011">
    <property type="entry name" value="PFEMP"/>
    <property type="match status" value="2"/>
</dbReference>
<feature type="compositionally biased region" description="Polar residues" evidence="1">
    <location>
        <begin position="1381"/>
        <end position="1400"/>
    </location>
</feature>
<evidence type="ECO:0000256" key="1">
    <source>
        <dbReference type="SAM" id="MobiDB-lite"/>
    </source>
</evidence>
<feature type="region of interest" description="Disordered" evidence="1">
    <location>
        <begin position="962"/>
        <end position="985"/>
    </location>
</feature>
<sequence>DIVRGKDPFYGNTHESAQRKVLDEKLKEIFKNIKRNNEDLKNIPLPKVREYWWALNRQEIWKAITCNAAGGGKYFRKTCSMGQSDVNDKCTCANGDVPTYFDYVPQFLRWFEEWAEDFCRLRKRKLKDAIKKCRKPKGQPKYCDLNRYNCERTASGKHDFFEDDDCKDCQYSCAPFVDWIDNQKLEFLKQKEKYETEILNSGSCGGSRKKRDGGGTTKYDGYEKKFYDKFKTGYSDVIKFLEKLNKEDVCTKNGDIEEGGKIDFAKVSGSTTASDKNSGGDDGNKTFYRTEICEACPWCGAQKGEGEKWEPKKEACSQEKERIFDEQNITEIPILYPDTTKSDMVQKYKKFCEKGAPGKKGNQIVTWECYYDESKESGQNNNCVQGTWQNFKKVKNVMSYNAFFWKWVSEMLDDSIKWRDEHSRCIKNEKSTKCIGICKKPCDCFLKWVEEKKNEWDKIKIHFGKQKDMEKYGLTFEMALKILLNVTFLQDMEDANGNPQHIAKIKELLEKKKDEHDNPLNNKTIIEYMFEGDLKEIANNCLQNQEQCKKAEEDRSAGRAETNGPQPPHADGATDHGEHGEEEEEEEDEEEEEETREDATEDPKDTEQKEELGPSAPTTKDVVKPACDIVAEALTIDNLKQACSLKYGKDAPSSWKCVTPSGNNTTTEGSRTTRSAPESGSNSDKNGAICVPPRRRRLYVGELTKWANSGKTKASQKDGEAQTPQTSESSQQQEQQQQQQQQLQPQSRVAVTQSSSHPTPATTKETPEASLRRAFVESAAIETFFLWDRYKKQKEKKPQEGVLQLQLFDGSRLSGEGDDPNPQEQLKKGIIPEEFKRQMFYTLGDYRDILVRGGDTKDANNIILNASGSTQEEKDKMRQIQEKIDTILKQSGDTPAHKPSDEKRKDWWDNNAEHIWKGMVCALTYKDGGEGKKIEKVNDANGGDPFQELKKKYSDYKNVKLEENSDTEAKTKTPKTASASSDTPTLTDFISRPPYFRYLEEWGETFCRQRARMLEQIKEDCKVGDDDNKCDGDGFYCTQKVTNEDETIKGFDCSTCARHCRFYKKWIDIKKKEFNKQSNAYVEQQKKCHTQSEGGGNGFCGTVQRWPNAAEFLNRLKNGPCKKDSGEGPIKFDDQDKTFKHTEYCGPCSQFTVDCKNCNGGHTKGKCKNKTITEEDIKTMNDHNHVVMGVIDNNPNGFDGGLETCKDAHIFKGIRNDVWKCGKVCGLDVCGLKNANGENYDQIILIRALFKRWVENFLEDYNEIKRKISHCINNGNGSKCTSDCGKKCNCVKDWITKKRTEWENIKKRFLEQYKDQNAYNVKSVLEEVIPENHLVNAKNKVIKLSKFGNSCGCSADANSENNKNEDAIDCMLKKLEEKAKTCSTPTSGEETNCDENTTPQPDEEEELLEETEENPVEQPKICPEPQQPDVKKEEKCGEDQEAKKEKEPKQNAEEESGAARPSGPAEEAEPEQQPTKPQLPKAEKKKPKRSLHPTDYPWEPLKNAMLSSTIMWSIGIGFATFTYFYLK</sequence>
<feature type="transmembrane region" description="Helical" evidence="2">
    <location>
        <begin position="1504"/>
        <end position="1526"/>
    </location>
</feature>
<evidence type="ECO:0000313" key="7">
    <source>
        <dbReference type="EMBL" id="ANJ20943.1"/>
    </source>
</evidence>
<feature type="non-terminal residue" evidence="7">
    <location>
        <position position="1"/>
    </location>
</feature>
<feature type="compositionally biased region" description="Acidic residues" evidence="1">
    <location>
        <begin position="580"/>
        <end position="596"/>
    </location>
</feature>
<feature type="compositionally biased region" description="Polar residues" evidence="1">
    <location>
        <begin position="660"/>
        <end position="685"/>
    </location>
</feature>
<evidence type="ECO:0000259" key="6">
    <source>
        <dbReference type="Pfam" id="PF22672"/>
    </source>
</evidence>
<feature type="compositionally biased region" description="Polar residues" evidence="1">
    <location>
        <begin position="974"/>
        <end position="985"/>
    </location>
</feature>
<feature type="compositionally biased region" description="Basic and acidic residues" evidence="1">
    <location>
        <begin position="962"/>
        <end position="971"/>
    </location>
</feature>
<dbReference type="VEuPathDB" id="PlasmoDB:Pf7G8_080038300"/>
<dbReference type="VEuPathDB" id="PlasmoDB:PfML01_000016300"/>
<evidence type="ECO:0000259" key="3">
    <source>
        <dbReference type="Pfam" id="PF03011"/>
    </source>
</evidence>
<feature type="compositionally biased region" description="Basic and acidic residues" evidence="1">
    <location>
        <begin position="548"/>
        <end position="558"/>
    </location>
</feature>
<feature type="domain" description="Cysteine-rich interdomain region 1 gamma" evidence="5">
    <location>
        <begin position="1185"/>
        <end position="1234"/>
    </location>
</feature>
<feature type="non-terminal residue" evidence="7">
    <location>
        <position position="1527"/>
    </location>
</feature>
<keyword evidence="2" id="KW-0472">Membrane</keyword>
<keyword evidence="2" id="KW-1133">Transmembrane helix</keyword>
<dbReference type="FunFam" id="1.20.58.1930:FF:000001">
    <property type="entry name" value="Erythrocyte membrane protein 1, PfEMP1"/>
    <property type="match status" value="1"/>
</dbReference>